<name>A0A2H3JSD9_WOLCO</name>
<dbReference type="InterPro" id="IPR001370">
    <property type="entry name" value="BIR_rpt"/>
</dbReference>
<evidence type="ECO:0000256" key="2">
    <source>
        <dbReference type="ARBA" id="ARBA00022833"/>
    </source>
</evidence>
<dbReference type="EMBL" id="KB468168">
    <property type="protein sequence ID" value="PCH45062.1"/>
    <property type="molecule type" value="Genomic_DNA"/>
</dbReference>
<keyword evidence="2" id="KW-0862">Zinc</keyword>
<reference evidence="4 5" key="1">
    <citation type="journal article" date="2012" name="Science">
        <title>The Paleozoic origin of enzymatic lignin decomposition reconstructed from 31 fungal genomes.</title>
        <authorList>
            <person name="Floudas D."/>
            <person name="Binder M."/>
            <person name="Riley R."/>
            <person name="Barry K."/>
            <person name="Blanchette R.A."/>
            <person name="Henrissat B."/>
            <person name="Martinez A.T."/>
            <person name="Otillar R."/>
            <person name="Spatafora J.W."/>
            <person name="Yadav J.S."/>
            <person name="Aerts A."/>
            <person name="Benoit I."/>
            <person name="Boyd A."/>
            <person name="Carlson A."/>
            <person name="Copeland A."/>
            <person name="Coutinho P.M."/>
            <person name="de Vries R.P."/>
            <person name="Ferreira P."/>
            <person name="Findley K."/>
            <person name="Foster B."/>
            <person name="Gaskell J."/>
            <person name="Glotzer D."/>
            <person name="Gorecki P."/>
            <person name="Heitman J."/>
            <person name="Hesse C."/>
            <person name="Hori C."/>
            <person name="Igarashi K."/>
            <person name="Jurgens J.A."/>
            <person name="Kallen N."/>
            <person name="Kersten P."/>
            <person name="Kohler A."/>
            <person name="Kuees U."/>
            <person name="Kumar T.K.A."/>
            <person name="Kuo A."/>
            <person name="LaButti K."/>
            <person name="Larrondo L.F."/>
            <person name="Lindquist E."/>
            <person name="Ling A."/>
            <person name="Lombard V."/>
            <person name="Lucas S."/>
            <person name="Lundell T."/>
            <person name="Martin R."/>
            <person name="McLaughlin D.J."/>
            <person name="Morgenstern I."/>
            <person name="Morin E."/>
            <person name="Murat C."/>
            <person name="Nagy L.G."/>
            <person name="Nolan M."/>
            <person name="Ohm R.A."/>
            <person name="Patyshakuliyeva A."/>
            <person name="Rokas A."/>
            <person name="Ruiz-Duenas F.J."/>
            <person name="Sabat G."/>
            <person name="Salamov A."/>
            <person name="Samejima M."/>
            <person name="Schmutz J."/>
            <person name="Slot J.C."/>
            <person name="St John F."/>
            <person name="Stenlid J."/>
            <person name="Sun H."/>
            <person name="Sun S."/>
            <person name="Syed K."/>
            <person name="Tsang A."/>
            <person name="Wiebenga A."/>
            <person name="Young D."/>
            <person name="Pisabarro A."/>
            <person name="Eastwood D.C."/>
            <person name="Martin F."/>
            <person name="Cullen D."/>
            <person name="Grigoriev I.V."/>
            <person name="Hibbett D.S."/>
        </authorList>
    </citation>
    <scope>NUCLEOTIDE SEQUENCE [LARGE SCALE GENOMIC DNA]</scope>
    <source>
        <strain evidence="4 5">MD-104</strain>
    </source>
</reference>
<gene>
    <name evidence="4" type="ORF">WOLCODRAFT_139376</name>
</gene>
<evidence type="ECO:0000313" key="4">
    <source>
        <dbReference type="EMBL" id="PCH45062.1"/>
    </source>
</evidence>
<keyword evidence="1" id="KW-0479">Metal-binding</keyword>
<feature type="compositionally biased region" description="Basic and acidic residues" evidence="3">
    <location>
        <begin position="417"/>
        <end position="431"/>
    </location>
</feature>
<dbReference type="PANTHER" id="PTHR46771">
    <property type="entry name" value="DETERIN"/>
    <property type="match status" value="1"/>
</dbReference>
<dbReference type="Gene3D" id="1.10.1170.10">
    <property type="entry name" value="Inhibitor Of Apoptosis Protein (2mihbC-IAP-1), Chain A"/>
    <property type="match status" value="2"/>
</dbReference>
<sequence>MCGKELSDWDAEDDPFEIHYDKCSKTCAWAAARCSAAIDIDEDGNLLTTNATRLPTSKFMEQMRLVTFTQNKSWPHDTTRGHGANSKKMAKAGFIYTPQSPGDDNATCMYCLVSLNGWDYEDDPIEEHQKRRRKNTGRSCAFLELLSGPIKPTRSSAKPQSHTNTLNLDSDDEPSRVPSKTPASRRTTRGTGTNGKSSRSKSVVPSEVEDAEAEVGSEAELGKRVSKSKSRKGAKAKATIHVIQEEDEEGKRGGDEDDEVVLPKPKARRGRPPKNKKDDSDLEATIGTKTTTRKSSRIDVEPDDELEPEAGPSRKILARSRARAIVEADDDALPSSSKPSQSKTKSASKQKPKVNEGDVDDQLRTLRTDVMPGDRSRRTMKNDEDEVSRPIPVKKDVSKLLRTKSQRAMEEDTEAETDGRERPGVPDDRKIPVMQPKPLTMLAKGTPSLRGIKASDPRQSSSAIFDDAGHAIAITDPLGDLEAMDMDMDMHDVAVTVQSKKKSGVKGAHRAQASRENAMVSDGDVEMTDATAPPKSRRAPVKVKAEPHADSSRTAVPSRGSASNALKAQASARTSNAPDKMKVIEISSDSELEEVEDAIAPPIPQLAAMSNKKSLQPRPGSEPSKAEEASAATSKRPKMQMEVVIPVRPKKSSSVVPEGEDDDQAMTWVKQARETLPVPAPMKDEKASRLRPSTPSRSAPMHSNEILSKSEETTNTEVKATDELLYPSAFIPIMGTSPMRKLKSLSEEEASMTVEQYIRREMDIQYLQLKKDGERRLALIKEKAAGTRKAIETL</sequence>
<dbReference type="CDD" id="cd00022">
    <property type="entry name" value="BIR"/>
    <property type="match status" value="1"/>
</dbReference>
<feature type="compositionally biased region" description="Acidic residues" evidence="3">
    <location>
        <begin position="207"/>
        <end position="217"/>
    </location>
</feature>
<dbReference type="PANTHER" id="PTHR46771:SF5">
    <property type="entry name" value="DETERIN"/>
    <property type="match status" value="1"/>
</dbReference>
<dbReference type="Pfam" id="PF00653">
    <property type="entry name" value="BIR"/>
    <property type="match status" value="1"/>
</dbReference>
<feature type="region of interest" description="Disordered" evidence="3">
    <location>
        <begin position="603"/>
        <end position="720"/>
    </location>
</feature>
<feature type="compositionally biased region" description="Basic and acidic residues" evidence="3">
    <location>
        <begin position="353"/>
        <end position="382"/>
    </location>
</feature>
<dbReference type="InterPro" id="IPR051190">
    <property type="entry name" value="Baculoviral_IAP"/>
</dbReference>
<feature type="region of interest" description="Disordered" evidence="3">
    <location>
        <begin position="498"/>
        <end position="581"/>
    </location>
</feature>
<dbReference type="GO" id="GO:0046872">
    <property type="term" value="F:metal ion binding"/>
    <property type="evidence" value="ECO:0007669"/>
    <property type="project" value="UniProtKB-KW"/>
</dbReference>
<evidence type="ECO:0000256" key="3">
    <source>
        <dbReference type="SAM" id="MobiDB-lite"/>
    </source>
</evidence>
<dbReference type="OMA" id="DEHYNRS"/>
<organism evidence="4 5">
    <name type="scientific">Wolfiporia cocos (strain MD-104)</name>
    <name type="common">Brown rot fungus</name>
    <dbReference type="NCBI Taxonomy" id="742152"/>
    <lineage>
        <taxon>Eukaryota</taxon>
        <taxon>Fungi</taxon>
        <taxon>Dikarya</taxon>
        <taxon>Basidiomycota</taxon>
        <taxon>Agaricomycotina</taxon>
        <taxon>Agaricomycetes</taxon>
        <taxon>Polyporales</taxon>
        <taxon>Phaeolaceae</taxon>
        <taxon>Wolfiporia</taxon>
    </lineage>
</organism>
<dbReference type="SUPFAM" id="SSF57924">
    <property type="entry name" value="Inhibitor of apoptosis (IAP) repeat"/>
    <property type="match status" value="1"/>
</dbReference>
<dbReference type="OrthoDB" id="2196114at2759"/>
<evidence type="ECO:0000313" key="5">
    <source>
        <dbReference type="Proteomes" id="UP000218811"/>
    </source>
</evidence>
<dbReference type="AlphaFoldDB" id="A0A2H3JSD9"/>
<feature type="region of interest" description="Disordered" evidence="3">
    <location>
        <begin position="145"/>
        <end position="463"/>
    </location>
</feature>
<dbReference type="Proteomes" id="UP000218811">
    <property type="component" value="Unassembled WGS sequence"/>
</dbReference>
<evidence type="ECO:0000256" key="1">
    <source>
        <dbReference type="ARBA" id="ARBA00022723"/>
    </source>
</evidence>
<dbReference type="STRING" id="742152.A0A2H3JSD9"/>
<dbReference type="SMART" id="SM00238">
    <property type="entry name" value="BIR"/>
    <property type="match status" value="1"/>
</dbReference>
<proteinExistence type="predicted"/>
<feature type="compositionally biased region" description="Low complexity" evidence="3">
    <location>
        <begin position="334"/>
        <end position="345"/>
    </location>
</feature>
<feature type="compositionally biased region" description="Polar residues" evidence="3">
    <location>
        <begin position="552"/>
        <end position="577"/>
    </location>
</feature>
<feature type="compositionally biased region" description="Low complexity" evidence="3">
    <location>
        <begin position="189"/>
        <end position="202"/>
    </location>
</feature>
<feature type="compositionally biased region" description="Basic residues" evidence="3">
    <location>
        <begin position="265"/>
        <end position="274"/>
    </location>
</feature>
<feature type="compositionally biased region" description="Basic residues" evidence="3">
    <location>
        <begin position="224"/>
        <end position="235"/>
    </location>
</feature>
<feature type="compositionally biased region" description="Basic residues" evidence="3">
    <location>
        <begin position="499"/>
        <end position="509"/>
    </location>
</feature>
<dbReference type="PROSITE" id="PS50143">
    <property type="entry name" value="BIR_REPEAT_2"/>
    <property type="match status" value="1"/>
</dbReference>
<protein>
    <submittedName>
        <fullName evidence="4">BIR-domain-containing protein</fullName>
    </submittedName>
</protein>
<feature type="compositionally biased region" description="Polar residues" evidence="3">
    <location>
        <begin position="153"/>
        <end position="168"/>
    </location>
</feature>
<keyword evidence="5" id="KW-1185">Reference proteome</keyword>
<accession>A0A2H3JSD9</accession>